<keyword evidence="5" id="KW-1185">Reference proteome</keyword>
<dbReference type="GO" id="GO:0140588">
    <property type="term" value="P:chromatin looping"/>
    <property type="evidence" value="ECO:0007669"/>
    <property type="project" value="InterPro"/>
</dbReference>
<dbReference type="GO" id="GO:0090694">
    <property type="term" value="C:Scc2-Scc4 cohesin loading complex"/>
    <property type="evidence" value="ECO:0007669"/>
    <property type="project" value="TreeGrafter"/>
</dbReference>
<dbReference type="GO" id="GO:1990414">
    <property type="term" value="P:replication-born double-strand break repair via sister chromatid exchange"/>
    <property type="evidence" value="ECO:0007669"/>
    <property type="project" value="TreeGrafter"/>
</dbReference>
<dbReference type="GeneID" id="54779657"/>
<organism evidence="4 5">
    <name type="scientific">Diutina rugosa</name>
    <name type="common">Yeast</name>
    <name type="synonym">Candida rugosa</name>
    <dbReference type="NCBI Taxonomy" id="5481"/>
    <lineage>
        <taxon>Eukaryota</taxon>
        <taxon>Fungi</taxon>
        <taxon>Dikarya</taxon>
        <taxon>Ascomycota</taxon>
        <taxon>Saccharomycotina</taxon>
        <taxon>Pichiomycetes</taxon>
        <taxon>Debaryomycetaceae</taxon>
        <taxon>Diutina</taxon>
    </lineage>
</organism>
<dbReference type="Proteomes" id="UP000449547">
    <property type="component" value="Unassembled WGS sequence"/>
</dbReference>
<dbReference type="InterPro" id="IPR033031">
    <property type="entry name" value="Scc2/Nipped-B"/>
</dbReference>
<comment type="subcellular location">
    <subcellularLocation>
        <location evidence="1">Nucleus</location>
    </subcellularLocation>
</comment>
<gene>
    <name evidence="4" type="ORF">DIURU_001004</name>
</gene>
<dbReference type="InterPro" id="IPR024986">
    <property type="entry name" value="Nipped-B_C"/>
</dbReference>
<evidence type="ECO:0000313" key="4">
    <source>
        <dbReference type="EMBL" id="KAA8906595.1"/>
    </source>
</evidence>
<reference evidence="4 5" key="1">
    <citation type="submission" date="2019-07" db="EMBL/GenBank/DDBJ databases">
        <title>Genome assembly of two rare yeast pathogens: Diutina rugosa and Trichomonascus ciferrii.</title>
        <authorList>
            <person name="Mixao V."/>
            <person name="Saus E."/>
            <person name="Hansen A."/>
            <person name="Lass-Flor C."/>
            <person name="Gabaldon T."/>
        </authorList>
    </citation>
    <scope>NUCLEOTIDE SEQUENCE [LARGE SCALE GENOMIC DNA]</scope>
    <source>
        <strain evidence="4 5">CBS 613</strain>
    </source>
</reference>
<dbReference type="OMA" id="YLPFQFV"/>
<accession>A0A642UW96</accession>
<feature type="region of interest" description="Disordered" evidence="2">
    <location>
        <begin position="134"/>
        <end position="160"/>
    </location>
</feature>
<comment type="similarity">
    <text evidence="1">Belongs to the SCC2/Nipped-B family.</text>
</comment>
<dbReference type="Gene3D" id="1.25.10.10">
    <property type="entry name" value="Leucine-rich Repeat Variant"/>
    <property type="match status" value="1"/>
</dbReference>
<dbReference type="InterPro" id="IPR016024">
    <property type="entry name" value="ARM-type_fold"/>
</dbReference>
<dbReference type="VEuPathDB" id="FungiDB:DIURU_001004"/>
<dbReference type="GO" id="GO:0010468">
    <property type="term" value="P:regulation of gene expression"/>
    <property type="evidence" value="ECO:0007669"/>
    <property type="project" value="InterPro"/>
</dbReference>
<dbReference type="PANTHER" id="PTHR21704">
    <property type="entry name" value="NIPPED-B-LIKE PROTEIN DELANGIN SCC2-RELATED"/>
    <property type="match status" value="1"/>
</dbReference>
<dbReference type="AlphaFoldDB" id="A0A642UW96"/>
<dbReference type="OrthoDB" id="418242at2759"/>
<keyword evidence="1" id="KW-0677">Repeat</keyword>
<protein>
    <recommendedName>
        <fullName evidence="1">Sister chromatid cohesion protein</fullName>
    </recommendedName>
</protein>
<dbReference type="InterPro" id="IPR011989">
    <property type="entry name" value="ARM-like"/>
</dbReference>
<dbReference type="RefSeq" id="XP_034014236.1">
    <property type="nucleotide sequence ID" value="XM_034153501.1"/>
</dbReference>
<proteinExistence type="inferred from homology"/>
<dbReference type="GO" id="GO:0071169">
    <property type="term" value="P:establishment of protein localization to chromatin"/>
    <property type="evidence" value="ECO:0007669"/>
    <property type="project" value="TreeGrafter"/>
</dbReference>
<sequence length="1161" mass="129840">MVVAELKRLLPEIPQTRLIPSENIVDFLEPRELWAKPGLSEVLVDPSCIRQLSENQKEYGDIWQEMLDEINTVDLPNEVTIEKITSGDSSQEVSPFLAYLMEHTKAPDLNLVEAKPIPFGAPLDINQFHSETKKRATAYPTPPPSKRPRKSDIVPSPKKPFKIRDGDDSIEYLQKLNRHIALQEFDLADLQRILKNCEAIINETTDWENVAAAAQVITTVLSNNLDKVVLHVDKWYEAVMSVIKTGIYDSGDYETSAKLLHEVPSQSENAVTLEYFCFDVIFGDFTHEGLRHAATSLLVNLFHRFEDQREFILEMVAKRADIGGKLKLARGGTVSLTTALFVMMIQTRSNIAELGAFVCSQLPSMTHFMDDLLILLDLPEWPGAEQMVASVITHIGTMVVGSEEIDILGKFCLKWAETHSIVGRLDAIEPSVNGLRGYLREFGKSNPRYADVYQYHEETESPIKRLDEYLAKSTWQRVWVTRLQGVYVEASSILIHTPGARLQAKAVRTLTQLLEHDRHLVSAVSAAFPGYKDAAVTMRDALLDLVSKLLQLGAKFDDFAKVLAQFLDDDSALVKKRTLKVIVDLWDQTAPQLQTLLVYKLVQHAVNDEDVGFREKAGQVVSLKLSGDIMMSLVKLPASMDVEHFVVAYFKLFPPQEEMVQAIVEQAEREQSEEPLASLVLISEVRSLGQDQLSVLQSILGTSLAALRILRRSLTTTTLRPETAKVFYEKLITGLGQFSVTQLEEAVPALVLLARRDKKTHLGRFVKSTISQVNQLTRDPSNPQKLAKLCRLLGLFIHYGDWESLREVAVPQAPQSESVVSFICRLFMAVISNSNSDEVKDAAVNGLLEVCSTHPSLFKNPRIKRVIKQCFENPALVVTITSKLLLVIGGSIDEKTPSFALDHKSVEIAPMVVDEYFDHVRSMMYSSAACARFVYAVMEQGLTLPSRCIGPSIALMAHHDPEFRSIASRGFALAVAKHASLIDFEDGLRQGFDYAGPTANYIGYVHQQLALATAAVSTGSKQIHNRLTRKLFEAVTRMLDDDTLVDTIARNLVDMSFSTAAEVLMVVKSIEDELTGPGQDALNEAQDDEDVTEETMNKYLVMVELLRTLMTNYGITEDELESFNPKKISKKSGRVVTKSDLRQFNPPAVTKEKFIEELDTF</sequence>
<dbReference type="GO" id="GO:0034087">
    <property type="term" value="P:establishment of mitotic sister chromatid cohesion"/>
    <property type="evidence" value="ECO:0007669"/>
    <property type="project" value="TreeGrafter"/>
</dbReference>
<dbReference type="SUPFAM" id="SSF48371">
    <property type="entry name" value="ARM repeat"/>
    <property type="match status" value="1"/>
</dbReference>
<evidence type="ECO:0000256" key="2">
    <source>
        <dbReference type="SAM" id="MobiDB-lite"/>
    </source>
</evidence>
<dbReference type="GO" id="GO:0003682">
    <property type="term" value="F:chromatin binding"/>
    <property type="evidence" value="ECO:0007669"/>
    <property type="project" value="TreeGrafter"/>
</dbReference>
<dbReference type="EMBL" id="SWFT01000033">
    <property type="protein sequence ID" value="KAA8906595.1"/>
    <property type="molecule type" value="Genomic_DNA"/>
</dbReference>
<evidence type="ECO:0000313" key="5">
    <source>
        <dbReference type="Proteomes" id="UP000449547"/>
    </source>
</evidence>
<comment type="caution">
    <text evidence="4">The sequence shown here is derived from an EMBL/GenBank/DDBJ whole genome shotgun (WGS) entry which is preliminary data.</text>
</comment>
<feature type="domain" description="Sister chromatid cohesion C-terminal" evidence="3">
    <location>
        <begin position="926"/>
        <end position="1071"/>
    </location>
</feature>
<evidence type="ECO:0000259" key="3">
    <source>
        <dbReference type="Pfam" id="PF12830"/>
    </source>
</evidence>
<keyword evidence="1" id="KW-0539">Nucleus</keyword>
<name>A0A642UW96_DIURU</name>
<dbReference type="GO" id="GO:0061775">
    <property type="term" value="F:cohesin loader activity"/>
    <property type="evidence" value="ECO:0007669"/>
    <property type="project" value="InterPro"/>
</dbReference>
<dbReference type="PANTHER" id="PTHR21704:SF18">
    <property type="entry name" value="NIPPED-B-LIKE PROTEIN"/>
    <property type="match status" value="1"/>
</dbReference>
<evidence type="ECO:0000256" key="1">
    <source>
        <dbReference type="RuleBase" id="RU364107"/>
    </source>
</evidence>
<keyword evidence="1" id="KW-0131">Cell cycle</keyword>
<dbReference type="Pfam" id="PF12830">
    <property type="entry name" value="Nipped-B_C"/>
    <property type="match status" value="1"/>
</dbReference>